<dbReference type="EMBL" id="JAUJEB010000001">
    <property type="protein sequence ID" value="MDN5210431.1"/>
    <property type="molecule type" value="Genomic_DNA"/>
</dbReference>
<name>A0ABT8L050_9BACT</name>
<dbReference type="InterPro" id="IPR022742">
    <property type="entry name" value="Hydrolase_4"/>
</dbReference>
<proteinExistence type="predicted"/>
<dbReference type="Gene3D" id="3.40.50.1820">
    <property type="entry name" value="alpha/beta hydrolase"/>
    <property type="match status" value="1"/>
</dbReference>
<keyword evidence="2" id="KW-0378">Hydrolase</keyword>
<evidence type="ECO:0000313" key="3">
    <source>
        <dbReference type="Proteomes" id="UP001172083"/>
    </source>
</evidence>
<accession>A0ABT8L050</accession>
<keyword evidence="3" id="KW-1185">Reference proteome</keyword>
<evidence type="ECO:0000259" key="1">
    <source>
        <dbReference type="Pfam" id="PF12146"/>
    </source>
</evidence>
<dbReference type="SUPFAM" id="SSF53474">
    <property type="entry name" value="alpha/beta-Hydrolases"/>
    <property type="match status" value="1"/>
</dbReference>
<dbReference type="GO" id="GO:0016787">
    <property type="term" value="F:hydrolase activity"/>
    <property type="evidence" value="ECO:0007669"/>
    <property type="project" value="UniProtKB-KW"/>
</dbReference>
<dbReference type="Proteomes" id="UP001172083">
    <property type="component" value="Unassembled WGS sequence"/>
</dbReference>
<evidence type="ECO:0000313" key="2">
    <source>
        <dbReference type="EMBL" id="MDN5210431.1"/>
    </source>
</evidence>
<dbReference type="InterPro" id="IPR029058">
    <property type="entry name" value="AB_hydrolase_fold"/>
</dbReference>
<reference evidence="2" key="1">
    <citation type="submission" date="2023-06" db="EMBL/GenBank/DDBJ databases">
        <title>Genomic of Agaribacillus aureum.</title>
        <authorList>
            <person name="Wang G."/>
        </authorList>
    </citation>
    <scope>NUCLEOTIDE SEQUENCE</scope>
    <source>
        <strain evidence="2">BMA12</strain>
    </source>
</reference>
<protein>
    <submittedName>
        <fullName evidence="2">Alpha/beta hydrolase</fullName>
    </submittedName>
</protein>
<dbReference type="PIRSF" id="PIRSF037442">
    <property type="entry name" value="UCP037442_abhydr"/>
    <property type="match status" value="1"/>
</dbReference>
<feature type="domain" description="Serine aminopeptidase S33" evidence="1">
    <location>
        <begin position="27"/>
        <end position="141"/>
    </location>
</feature>
<dbReference type="InterPro" id="IPR017208">
    <property type="entry name" value="UCP037442_abhydr"/>
</dbReference>
<organism evidence="2 3">
    <name type="scientific">Agaribacillus aureus</name>
    <dbReference type="NCBI Taxonomy" id="3051825"/>
    <lineage>
        <taxon>Bacteria</taxon>
        <taxon>Pseudomonadati</taxon>
        <taxon>Bacteroidota</taxon>
        <taxon>Cytophagia</taxon>
        <taxon>Cytophagales</taxon>
        <taxon>Splendidivirgaceae</taxon>
        <taxon>Agaribacillus</taxon>
    </lineage>
</organism>
<dbReference type="RefSeq" id="WP_346755775.1">
    <property type="nucleotide sequence ID" value="NZ_JAUJEB010000001.1"/>
</dbReference>
<sequence>MDFEKLEIPATDGYQLSANLFKTRGNVNGCVIIGSAMAAHKTYYRHFAKYLTEHGYHAITFDYRGVGASLHDNIKSFKGSILDWGVKDLTGIRRWTEKNMETDNLLFVGHSVAGQLFPLMHENHKIKAAYLVGSQMAYNGHWSGKEKLYVRLFWHVIIPVCTRVFGYLPAWAIGGGVPLPTSIAREWRAFGLHPHGILEDDPIRRSQFSSVQTPVKFVGMADDLMLAPPRSVEALKDNYGGSEIDFKILDPKDIKARRIEHFGFFRRKFRDTLWEDVLEWFKKSQQLEVLPSAPKC</sequence>
<dbReference type="Pfam" id="PF12146">
    <property type="entry name" value="Hydrolase_4"/>
    <property type="match status" value="1"/>
</dbReference>
<gene>
    <name evidence="2" type="ORF">QQ020_00180</name>
</gene>
<comment type="caution">
    <text evidence="2">The sequence shown here is derived from an EMBL/GenBank/DDBJ whole genome shotgun (WGS) entry which is preliminary data.</text>
</comment>